<evidence type="ECO:0000256" key="1">
    <source>
        <dbReference type="ARBA" id="ARBA00004141"/>
    </source>
</evidence>
<comment type="caution">
    <text evidence="8">The sequence shown here is derived from an EMBL/GenBank/DDBJ whole genome shotgun (WGS) entry which is preliminary data.</text>
</comment>
<name>A0A9P9I9E1_9PLEO</name>
<reference evidence="8" key="1">
    <citation type="journal article" date="2021" name="Nat. Commun.">
        <title>Genetic determinants of endophytism in the Arabidopsis root mycobiome.</title>
        <authorList>
            <person name="Mesny F."/>
            <person name="Miyauchi S."/>
            <person name="Thiergart T."/>
            <person name="Pickel B."/>
            <person name="Atanasova L."/>
            <person name="Karlsson M."/>
            <person name="Huettel B."/>
            <person name="Barry K.W."/>
            <person name="Haridas S."/>
            <person name="Chen C."/>
            <person name="Bauer D."/>
            <person name="Andreopoulos W."/>
            <person name="Pangilinan J."/>
            <person name="LaButti K."/>
            <person name="Riley R."/>
            <person name="Lipzen A."/>
            <person name="Clum A."/>
            <person name="Drula E."/>
            <person name="Henrissat B."/>
            <person name="Kohler A."/>
            <person name="Grigoriev I.V."/>
            <person name="Martin F.M."/>
            <person name="Hacquard S."/>
        </authorList>
    </citation>
    <scope>NUCLEOTIDE SEQUENCE</scope>
    <source>
        <strain evidence="8">MPI-CAGE-CH-0243</strain>
    </source>
</reference>
<feature type="transmembrane region" description="Helical" evidence="6">
    <location>
        <begin position="198"/>
        <end position="218"/>
    </location>
</feature>
<evidence type="ECO:0000259" key="7">
    <source>
        <dbReference type="Pfam" id="PF20684"/>
    </source>
</evidence>
<organism evidence="8 9">
    <name type="scientific">Dendryphion nanum</name>
    <dbReference type="NCBI Taxonomy" id="256645"/>
    <lineage>
        <taxon>Eukaryota</taxon>
        <taxon>Fungi</taxon>
        <taxon>Dikarya</taxon>
        <taxon>Ascomycota</taxon>
        <taxon>Pezizomycotina</taxon>
        <taxon>Dothideomycetes</taxon>
        <taxon>Pleosporomycetidae</taxon>
        <taxon>Pleosporales</taxon>
        <taxon>Torulaceae</taxon>
        <taxon>Dendryphion</taxon>
    </lineage>
</organism>
<comment type="similarity">
    <text evidence="5">Belongs to the SAT4 family.</text>
</comment>
<dbReference type="PANTHER" id="PTHR33048">
    <property type="entry name" value="PTH11-LIKE INTEGRAL MEMBRANE PROTEIN (AFU_ORTHOLOGUE AFUA_5G11245)"/>
    <property type="match status" value="1"/>
</dbReference>
<dbReference type="Pfam" id="PF20684">
    <property type="entry name" value="Fung_rhodopsin"/>
    <property type="match status" value="1"/>
</dbReference>
<feature type="transmembrane region" description="Helical" evidence="6">
    <location>
        <begin position="238"/>
        <end position="257"/>
    </location>
</feature>
<protein>
    <recommendedName>
        <fullName evidence="7">Rhodopsin domain-containing protein</fullName>
    </recommendedName>
</protein>
<comment type="subcellular location">
    <subcellularLocation>
        <location evidence="1">Membrane</location>
        <topology evidence="1">Multi-pass membrane protein</topology>
    </subcellularLocation>
</comment>
<evidence type="ECO:0000256" key="3">
    <source>
        <dbReference type="ARBA" id="ARBA00022989"/>
    </source>
</evidence>
<evidence type="ECO:0000256" key="4">
    <source>
        <dbReference type="ARBA" id="ARBA00023136"/>
    </source>
</evidence>
<evidence type="ECO:0000256" key="2">
    <source>
        <dbReference type="ARBA" id="ARBA00022692"/>
    </source>
</evidence>
<dbReference type="EMBL" id="JAGMWT010000024">
    <property type="protein sequence ID" value="KAH7111349.1"/>
    <property type="molecule type" value="Genomic_DNA"/>
</dbReference>
<evidence type="ECO:0000313" key="8">
    <source>
        <dbReference type="EMBL" id="KAH7111349.1"/>
    </source>
</evidence>
<dbReference type="InterPro" id="IPR052337">
    <property type="entry name" value="SAT4-like"/>
</dbReference>
<evidence type="ECO:0000256" key="5">
    <source>
        <dbReference type="ARBA" id="ARBA00038359"/>
    </source>
</evidence>
<dbReference type="OrthoDB" id="444631at2759"/>
<keyword evidence="2 6" id="KW-0812">Transmembrane</keyword>
<dbReference type="GO" id="GO:0016020">
    <property type="term" value="C:membrane"/>
    <property type="evidence" value="ECO:0007669"/>
    <property type="project" value="UniProtKB-SubCell"/>
</dbReference>
<dbReference type="AlphaFoldDB" id="A0A9P9I9E1"/>
<dbReference type="Proteomes" id="UP000700596">
    <property type="component" value="Unassembled WGS sequence"/>
</dbReference>
<gene>
    <name evidence="8" type="ORF">B0J11DRAFT_447650</name>
</gene>
<feature type="non-terminal residue" evidence="8">
    <location>
        <position position="400"/>
    </location>
</feature>
<proteinExistence type="inferred from homology"/>
<evidence type="ECO:0000313" key="9">
    <source>
        <dbReference type="Proteomes" id="UP000700596"/>
    </source>
</evidence>
<keyword evidence="9" id="KW-1185">Reference proteome</keyword>
<keyword evidence="4 6" id="KW-0472">Membrane</keyword>
<dbReference type="InterPro" id="IPR049326">
    <property type="entry name" value="Rhodopsin_dom_fungi"/>
</dbReference>
<feature type="transmembrane region" description="Helical" evidence="6">
    <location>
        <begin position="118"/>
        <end position="141"/>
    </location>
</feature>
<feature type="domain" description="Rhodopsin" evidence="7">
    <location>
        <begin position="35"/>
        <end position="263"/>
    </location>
</feature>
<accession>A0A9P9I9E1</accession>
<sequence>PPGIVPNFVNPPSRVHVIFAVYIVTAIIPTLFTGLRFYTARFVTQHVRVDDYRVLTKYFLATQYGFGRHLWDIPISVFNLNFMKATITGTFYGISIMLTKLSILTVFIQFAPWGNIRIAIYIIIAVVVVYSPLASFEGVYACRPIEKYWDLTVTGGSCINWLKITVFSGVMNTTTDAAILILPFLLLRNLRLPKRQKIGVIIMLMTGGFILIVSIIRLKLTADMANTTDLTWESVPSIVWWTIEVHIAIVCACLPAGKPFLRRYMPNIIGSSYGASVGIKRRTTHFTHARHLPSRDAGEEPQDIILEEGLNSELWRHTWIADRLAKHRDIGKSPADVSTTTVELATRHIVRAEYGSDKGLIIIDSRGPENDDSEHLPTRQLTLLNALAGEIYLSPGIRCN</sequence>
<feature type="transmembrane region" description="Helical" evidence="6">
    <location>
        <begin position="15"/>
        <end position="35"/>
    </location>
</feature>
<keyword evidence="3 6" id="KW-1133">Transmembrane helix</keyword>
<evidence type="ECO:0000256" key="6">
    <source>
        <dbReference type="SAM" id="Phobius"/>
    </source>
</evidence>
<feature type="transmembrane region" description="Helical" evidence="6">
    <location>
        <begin position="91"/>
        <end position="111"/>
    </location>
</feature>
<dbReference type="PANTHER" id="PTHR33048:SF124">
    <property type="entry name" value="INTEGRAL MEMBRANE PROTEIN"/>
    <property type="match status" value="1"/>
</dbReference>